<reference evidence="2 3" key="1">
    <citation type="submission" date="2018-06" db="EMBL/GenBank/DDBJ databases">
        <authorList>
            <consortium name="Pathogen Informatics"/>
            <person name="Doyle S."/>
        </authorList>
    </citation>
    <scope>NUCLEOTIDE SEQUENCE [LARGE SCALE GENOMIC DNA]</scope>
    <source>
        <strain evidence="2 3">NCTC10851</strain>
    </source>
</reference>
<accession>A0A380VF95</accession>
<protein>
    <submittedName>
        <fullName evidence="2">Uncharacterized protein</fullName>
    </submittedName>
</protein>
<dbReference type="AlphaFoldDB" id="A0A380VF95"/>
<feature type="coiled-coil region" evidence="1">
    <location>
        <begin position="12"/>
        <end position="47"/>
    </location>
</feature>
<evidence type="ECO:0000313" key="2">
    <source>
        <dbReference type="EMBL" id="SUU36694.1"/>
    </source>
</evidence>
<keyword evidence="1" id="KW-0175">Coiled coil</keyword>
<name>A0A380VF95_9PAST</name>
<evidence type="ECO:0000313" key="3">
    <source>
        <dbReference type="Proteomes" id="UP000254507"/>
    </source>
</evidence>
<dbReference type="EMBL" id="UFSB01000001">
    <property type="protein sequence ID" value="SUU36694.1"/>
    <property type="molecule type" value="Genomic_DNA"/>
</dbReference>
<proteinExistence type="predicted"/>
<sequence>MDCALIFARQGKAEAEQKVNNKRRKAFREENKTLNNLTQEAQAAVNAYVRLRD</sequence>
<dbReference type="Proteomes" id="UP000254507">
    <property type="component" value="Unassembled WGS sequence"/>
</dbReference>
<gene>
    <name evidence="2" type="ORF">NCTC10851_01313</name>
</gene>
<organism evidence="2 3">
    <name type="scientific">Actinobacillus seminis</name>
    <dbReference type="NCBI Taxonomy" id="722"/>
    <lineage>
        <taxon>Bacteria</taxon>
        <taxon>Pseudomonadati</taxon>
        <taxon>Pseudomonadota</taxon>
        <taxon>Gammaproteobacteria</taxon>
        <taxon>Pasteurellales</taxon>
        <taxon>Pasteurellaceae</taxon>
        <taxon>Actinobacillus</taxon>
    </lineage>
</organism>
<evidence type="ECO:0000256" key="1">
    <source>
        <dbReference type="SAM" id="Coils"/>
    </source>
</evidence>